<evidence type="ECO:0000256" key="1">
    <source>
        <dbReference type="ARBA" id="ARBA00005351"/>
    </source>
</evidence>
<dbReference type="Proteomes" id="UP001308179">
    <property type="component" value="Unassembled WGS sequence"/>
</dbReference>
<dbReference type="PANTHER" id="PTHR12875:SF0">
    <property type="entry name" value="GOLGI TO ER TRAFFIC PROTEIN 4 HOMOLOG"/>
    <property type="match status" value="1"/>
</dbReference>
<evidence type="ECO:0008006" key="5">
    <source>
        <dbReference type="Google" id="ProtNLM"/>
    </source>
</evidence>
<protein>
    <recommendedName>
        <fullName evidence="5">Golgi to ER traffic protein 4</fullName>
    </recommendedName>
</protein>
<dbReference type="InterPro" id="IPR011990">
    <property type="entry name" value="TPR-like_helical_dom_sf"/>
</dbReference>
<dbReference type="PANTHER" id="PTHR12875">
    <property type="entry name" value="GOLGI TO ER TRAFFIC PROTEIN 4 HOMOLOG"/>
    <property type="match status" value="1"/>
</dbReference>
<organism evidence="3 4">
    <name type="scientific">Rachicladosporium monterosium</name>
    <dbReference type="NCBI Taxonomy" id="1507873"/>
    <lineage>
        <taxon>Eukaryota</taxon>
        <taxon>Fungi</taxon>
        <taxon>Dikarya</taxon>
        <taxon>Ascomycota</taxon>
        <taxon>Pezizomycotina</taxon>
        <taxon>Dothideomycetes</taxon>
        <taxon>Dothideomycetidae</taxon>
        <taxon>Cladosporiales</taxon>
        <taxon>Cladosporiaceae</taxon>
        <taxon>Rachicladosporium</taxon>
    </lineage>
</organism>
<dbReference type="EMBL" id="JAVRRR010000073">
    <property type="protein sequence ID" value="KAK5146720.1"/>
    <property type="molecule type" value="Genomic_DNA"/>
</dbReference>
<reference evidence="3 4" key="1">
    <citation type="submission" date="2023-08" db="EMBL/GenBank/DDBJ databases">
        <title>Black Yeasts Isolated from many extreme environments.</title>
        <authorList>
            <person name="Coleine C."/>
            <person name="Stajich J.E."/>
            <person name="Selbmann L."/>
        </authorList>
    </citation>
    <scope>NUCLEOTIDE SEQUENCE [LARGE SCALE GENOMIC DNA]</scope>
    <source>
        <strain evidence="3 4">CCFEE 5386</strain>
    </source>
</reference>
<feature type="region of interest" description="Disordered" evidence="2">
    <location>
        <begin position="273"/>
        <end position="294"/>
    </location>
</feature>
<dbReference type="Pfam" id="PF04190">
    <property type="entry name" value="GET4"/>
    <property type="match status" value="2"/>
</dbReference>
<accession>A0ABR0LDF0</accession>
<proteinExistence type="inferred from homology"/>
<dbReference type="InterPro" id="IPR007317">
    <property type="entry name" value="GET4"/>
</dbReference>
<gene>
    <name evidence="3" type="ORF">LTR32_001736</name>
</gene>
<name>A0ABR0LDF0_9PEZI</name>
<keyword evidence="4" id="KW-1185">Reference proteome</keyword>
<sequence length="294" mass="31891">MSAKVQKVLARQKAKIEEGDYYEAHQQIRTLVNRYIKANDYTSAIDLLSSGAALLLKAGQGGSGADLCNYLIEVYQKAELPSDIANKARLLSLLRAFPPNEPAKKKFVGGITEWSSKYGDFPAGDPELHHVIGTLFAEEGEVYDAERHLTLGTSDSAQVLSDMEYECKLSSSHPGLGVQSISSPSSDIRIYPSLPLLNFLGLLLLAIQRGSSDLYKQVKTHYASHLKEVGWEEPLAQIGEMYFGIKIPSQSNPMFDMMSSMLMGGNNPFAAKKKEQKSVGAAAPAAAPPAPAVD</sequence>
<evidence type="ECO:0000256" key="2">
    <source>
        <dbReference type="SAM" id="MobiDB-lite"/>
    </source>
</evidence>
<evidence type="ECO:0000313" key="4">
    <source>
        <dbReference type="Proteomes" id="UP001308179"/>
    </source>
</evidence>
<evidence type="ECO:0000313" key="3">
    <source>
        <dbReference type="EMBL" id="KAK5146720.1"/>
    </source>
</evidence>
<comment type="similarity">
    <text evidence="1">Belongs to the GET4 family.</text>
</comment>
<dbReference type="Gene3D" id="1.25.40.10">
    <property type="entry name" value="Tetratricopeptide repeat domain"/>
    <property type="match status" value="2"/>
</dbReference>
<comment type="caution">
    <text evidence="3">The sequence shown here is derived from an EMBL/GenBank/DDBJ whole genome shotgun (WGS) entry which is preliminary data.</text>
</comment>